<reference evidence="2" key="1">
    <citation type="submission" date="2023-07" db="EMBL/GenBank/DDBJ databases">
        <authorList>
            <consortium name="AG Swart"/>
            <person name="Singh M."/>
            <person name="Singh A."/>
            <person name="Seah K."/>
            <person name="Emmerich C."/>
        </authorList>
    </citation>
    <scope>NUCLEOTIDE SEQUENCE</scope>
    <source>
        <strain evidence="2">DP1</strain>
    </source>
</reference>
<evidence type="ECO:0000313" key="3">
    <source>
        <dbReference type="Proteomes" id="UP001295684"/>
    </source>
</evidence>
<accession>A0AAD1Y6Y7</accession>
<dbReference type="Proteomes" id="UP001295684">
    <property type="component" value="Unassembled WGS sequence"/>
</dbReference>
<dbReference type="AlphaFoldDB" id="A0AAD1Y6Y7"/>
<evidence type="ECO:0000256" key="1">
    <source>
        <dbReference type="SAM" id="MobiDB-lite"/>
    </source>
</evidence>
<feature type="region of interest" description="Disordered" evidence="1">
    <location>
        <begin position="49"/>
        <end position="73"/>
    </location>
</feature>
<comment type="caution">
    <text evidence="2">The sequence shown here is derived from an EMBL/GenBank/DDBJ whole genome shotgun (WGS) entry which is preliminary data.</text>
</comment>
<organism evidence="2 3">
    <name type="scientific">Euplotes crassus</name>
    <dbReference type="NCBI Taxonomy" id="5936"/>
    <lineage>
        <taxon>Eukaryota</taxon>
        <taxon>Sar</taxon>
        <taxon>Alveolata</taxon>
        <taxon>Ciliophora</taxon>
        <taxon>Intramacronucleata</taxon>
        <taxon>Spirotrichea</taxon>
        <taxon>Hypotrichia</taxon>
        <taxon>Euplotida</taxon>
        <taxon>Euplotidae</taxon>
        <taxon>Moneuplotes</taxon>
    </lineage>
</organism>
<keyword evidence="3" id="KW-1185">Reference proteome</keyword>
<sequence length="340" mass="39559">MNQFWIQYMGEDEEDTSIKDIFNYLHSQADGLAQKLSLINEVTENEQAMDMTSKDNHEEMDRRRGSQLTANKAPDISCSTPQWSQEVTSLNLILLFETLYRLSYNGLSQKIYYDSYENIRSYDLMCWFQTRLEPGNDFDVNHGNPEDSLFYKKVRKVTLPCFKRVVIKTDSKSLKLFQKCVAHFSPYNCVENLKFVALEPIEIGLHLSQIFNICARIQKVNSLRGFSLNETQFKKFLVGCRHQVKVSFLSCKFNISRVPDLSKLMKGTVIKTILFDDCAQINKWKKHPEKLERLISAISSCNLKESLRQILFRNSIQQDFVSPIFEKYGLGHIKVIISRL</sequence>
<evidence type="ECO:0000313" key="2">
    <source>
        <dbReference type="EMBL" id="CAI2386531.1"/>
    </source>
</evidence>
<name>A0AAD1Y6Y7_EUPCR</name>
<dbReference type="EMBL" id="CAMPGE010029050">
    <property type="protein sequence ID" value="CAI2386531.1"/>
    <property type="molecule type" value="Genomic_DNA"/>
</dbReference>
<proteinExistence type="predicted"/>
<protein>
    <submittedName>
        <fullName evidence="2">Uncharacterized protein</fullName>
    </submittedName>
</protein>
<gene>
    <name evidence="2" type="ORF">ECRASSUSDP1_LOCUS28153</name>
</gene>
<feature type="compositionally biased region" description="Basic and acidic residues" evidence="1">
    <location>
        <begin position="52"/>
        <end position="64"/>
    </location>
</feature>